<dbReference type="SUPFAM" id="SSF109854">
    <property type="entry name" value="DinB/YfiT-like putative metalloenzymes"/>
    <property type="match status" value="1"/>
</dbReference>
<protein>
    <submittedName>
        <fullName evidence="2">DinB family protein</fullName>
    </submittedName>
</protein>
<dbReference type="EMBL" id="CP032548">
    <property type="protein sequence ID" value="AZJ35781.1"/>
    <property type="molecule type" value="Genomic_DNA"/>
</dbReference>
<dbReference type="KEGG" id="tsig:D6T69_09720"/>
<organism evidence="2 3">
    <name type="scientific">Tenacibaculum singaporense</name>
    <dbReference type="NCBI Taxonomy" id="2358479"/>
    <lineage>
        <taxon>Bacteria</taxon>
        <taxon>Pseudomonadati</taxon>
        <taxon>Bacteroidota</taxon>
        <taxon>Flavobacteriia</taxon>
        <taxon>Flavobacteriales</taxon>
        <taxon>Flavobacteriaceae</taxon>
        <taxon>Tenacibaculum</taxon>
    </lineage>
</organism>
<dbReference type="AlphaFoldDB" id="A0A3Q8RNA2"/>
<evidence type="ECO:0000313" key="3">
    <source>
        <dbReference type="Proteomes" id="UP000274593"/>
    </source>
</evidence>
<dbReference type="RefSeq" id="WP_125067546.1">
    <property type="nucleotide sequence ID" value="NZ_CP032548.1"/>
</dbReference>
<proteinExistence type="predicted"/>
<reference evidence="2 3" key="1">
    <citation type="submission" date="2018-09" db="EMBL/GenBank/DDBJ databases">
        <title>Insights into the microbiota of Asian seabass (Lates calcarifer) with tenacibaculosis symptoms and description of sp. nov. Tenacibaculum singaporense.</title>
        <authorList>
            <person name="Miyake S."/>
            <person name="Soh M."/>
            <person name="Azman M.N."/>
            <person name="Ngoh S.Y."/>
            <person name="Orban L."/>
        </authorList>
    </citation>
    <scope>NUCLEOTIDE SEQUENCE [LARGE SCALE GENOMIC DNA]</scope>
    <source>
        <strain evidence="2 3">DSM 106434</strain>
    </source>
</reference>
<name>A0A3Q8RNA2_9FLAO</name>
<dbReference type="Gene3D" id="1.20.120.450">
    <property type="entry name" value="dinb family like domain"/>
    <property type="match status" value="1"/>
</dbReference>
<dbReference type="InterPro" id="IPR024775">
    <property type="entry name" value="DinB-like"/>
</dbReference>
<sequence length="173" mass="20242">MKKQELQPTEFNEFYAGYLSKVPDNTDLKEGFENDKETVIRFFSSISKDKLEYRYQPEKWSIKEVLQHIIDTERVFMYRILRISRKDMTPIEGFDQEIYIKPSGADNKTIEALLEEFKTTRSYSINLLNSISNENLCNIGVANNSPASARACAFILLGHSVWHMDIIKERYLK</sequence>
<gene>
    <name evidence="2" type="ORF">D6T69_09720</name>
</gene>
<dbReference type="InterPro" id="IPR034660">
    <property type="entry name" value="DinB/YfiT-like"/>
</dbReference>
<dbReference type="Proteomes" id="UP000274593">
    <property type="component" value="Chromosome"/>
</dbReference>
<accession>A0A3Q8RNA2</accession>
<feature type="domain" description="DinB-like" evidence="1">
    <location>
        <begin position="38"/>
        <end position="166"/>
    </location>
</feature>
<keyword evidence="3" id="KW-1185">Reference proteome</keyword>
<evidence type="ECO:0000259" key="1">
    <source>
        <dbReference type="Pfam" id="PF12867"/>
    </source>
</evidence>
<evidence type="ECO:0000313" key="2">
    <source>
        <dbReference type="EMBL" id="AZJ35781.1"/>
    </source>
</evidence>
<dbReference type="Pfam" id="PF12867">
    <property type="entry name" value="DinB_2"/>
    <property type="match status" value="1"/>
</dbReference>